<sequence>MKTEHEVRKKLHEVNGDIADLELGGGTNEECYSFSKVQKGILEWVLNDNQESS</sequence>
<dbReference type="AlphaFoldDB" id="A0A0F9EY66"/>
<proteinExistence type="predicted"/>
<reference evidence="1" key="1">
    <citation type="journal article" date="2015" name="Nature">
        <title>Complex archaea that bridge the gap between prokaryotes and eukaryotes.</title>
        <authorList>
            <person name="Spang A."/>
            <person name="Saw J.H."/>
            <person name="Jorgensen S.L."/>
            <person name="Zaremba-Niedzwiedzka K."/>
            <person name="Martijn J."/>
            <person name="Lind A.E."/>
            <person name="van Eijk R."/>
            <person name="Schleper C."/>
            <person name="Guy L."/>
            <person name="Ettema T.J."/>
        </authorList>
    </citation>
    <scope>NUCLEOTIDE SEQUENCE</scope>
</reference>
<gene>
    <name evidence="1" type="ORF">LCGC14_2019610</name>
</gene>
<accession>A0A0F9EY66</accession>
<organism evidence="1">
    <name type="scientific">marine sediment metagenome</name>
    <dbReference type="NCBI Taxonomy" id="412755"/>
    <lineage>
        <taxon>unclassified sequences</taxon>
        <taxon>metagenomes</taxon>
        <taxon>ecological metagenomes</taxon>
    </lineage>
</organism>
<name>A0A0F9EY66_9ZZZZ</name>
<comment type="caution">
    <text evidence="1">The sequence shown here is derived from an EMBL/GenBank/DDBJ whole genome shotgun (WGS) entry which is preliminary data.</text>
</comment>
<dbReference type="EMBL" id="LAZR01023304">
    <property type="protein sequence ID" value="KKL78964.1"/>
    <property type="molecule type" value="Genomic_DNA"/>
</dbReference>
<evidence type="ECO:0000313" key="1">
    <source>
        <dbReference type="EMBL" id="KKL78964.1"/>
    </source>
</evidence>
<protein>
    <submittedName>
        <fullName evidence="1">Uncharacterized protein</fullName>
    </submittedName>
</protein>